<feature type="transmembrane region" description="Helical" evidence="1">
    <location>
        <begin position="280"/>
        <end position="301"/>
    </location>
</feature>
<dbReference type="AlphaFoldDB" id="A0A6B0V9K1"/>
<evidence type="ECO:0000313" key="2">
    <source>
        <dbReference type="EMBL" id="MXU98454.1"/>
    </source>
</evidence>
<accession>A0A6B0V9K1</accession>
<keyword evidence="1" id="KW-0812">Transmembrane</keyword>
<evidence type="ECO:0000256" key="1">
    <source>
        <dbReference type="SAM" id="Phobius"/>
    </source>
</evidence>
<organism evidence="2">
    <name type="scientific">Ixodes ricinus</name>
    <name type="common">Common tick</name>
    <name type="synonym">Acarus ricinus</name>
    <dbReference type="NCBI Taxonomy" id="34613"/>
    <lineage>
        <taxon>Eukaryota</taxon>
        <taxon>Metazoa</taxon>
        <taxon>Ecdysozoa</taxon>
        <taxon>Arthropoda</taxon>
        <taxon>Chelicerata</taxon>
        <taxon>Arachnida</taxon>
        <taxon>Acari</taxon>
        <taxon>Parasitiformes</taxon>
        <taxon>Ixodida</taxon>
        <taxon>Ixodoidea</taxon>
        <taxon>Ixodidae</taxon>
        <taxon>Ixodinae</taxon>
        <taxon>Ixodes</taxon>
    </lineage>
</organism>
<name>A0A6B0V9K1_IXORI</name>
<reference evidence="2" key="1">
    <citation type="submission" date="2019-12" db="EMBL/GenBank/DDBJ databases">
        <title>An insight into the sialome of adult female Ixodes ricinus ticks feeding for 6 days.</title>
        <authorList>
            <person name="Perner J."/>
            <person name="Ribeiro J.M.C."/>
        </authorList>
    </citation>
    <scope>NUCLEOTIDE SEQUENCE</scope>
    <source>
        <strain evidence="2">Semi-engorged</strain>
        <tissue evidence="2">Salivary glands</tissue>
    </source>
</reference>
<keyword evidence="1" id="KW-1133">Transmembrane helix</keyword>
<keyword evidence="1" id="KW-0472">Membrane</keyword>
<protein>
    <submittedName>
        <fullName evidence="2">Uncharacterized protein</fullName>
    </submittedName>
</protein>
<sequence>MLSCLRKANIGFGRSRCWSVLLGLWSAALRSGGRPRGLLGVGPRGCGLLAGHLSDGRQRLVQPGVLGGVQLRRGAAQLVRQVLVPALGLNQCQLGLRQLELQLAQLRPWVVAVVVRGPRVGPPTVPAGGEGAPFPDPLDQGCAALARLRPQGPQGLLVPTLLTLQLLAQLAADLFVLCKDGCLALCFCFCTLKLSAAHLLHLHHLGVEALLLLFQLRQRGSSCLQFLAQGIRPIFCRVEVSAQLDLAGHQLVRQFVVLTLQPQVALHQALLLFLKHLDGILHLSLLLLVHLVLPFIALQLLHLDGHCGVQQCLGRFLRPVLLGHSHPEVLEHSFKV</sequence>
<dbReference type="EMBL" id="GIFC01016371">
    <property type="protein sequence ID" value="MXU98454.1"/>
    <property type="molecule type" value="Transcribed_RNA"/>
</dbReference>
<proteinExistence type="predicted"/>